<evidence type="ECO:0000256" key="7">
    <source>
        <dbReference type="SAM" id="Phobius"/>
    </source>
</evidence>
<name>A0A978VLB6_ZIZJJ</name>
<dbReference type="PANTHER" id="PTHR31419:SF8">
    <property type="entry name" value="PROTEIN PIN-LIKES 2-LIKE"/>
    <property type="match status" value="1"/>
</dbReference>
<dbReference type="InterPro" id="IPR039305">
    <property type="entry name" value="PILS2/6"/>
</dbReference>
<keyword evidence="2 7" id="KW-0812">Transmembrane</keyword>
<evidence type="ECO:0000313" key="9">
    <source>
        <dbReference type="Proteomes" id="UP000813462"/>
    </source>
</evidence>
<accession>A0A978VLB6</accession>
<evidence type="ECO:0000313" key="8">
    <source>
        <dbReference type="EMBL" id="KAH7533885.1"/>
    </source>
</evidence>
<dbReference type="InterPro" id="IPR004776">
    <property type="entry name" value="Mem_transp_PIN-like"/>
</dbReference>
<reference evidence="8" key="1">
    <citation type="journal article" date="2021" name="Front. Plant Sci.">
        <title>Chromosome-Scale Genome Assembly for Chinese Sour Jujube and Insights Into Its Genome Evolution and Domestication Signature.</title>
        <authorList>
            <person name="Shen L.-Y."/>
            <person name="Luo H."/>
            <person name="Wang X.-L."/>
            <person name="Wang X.-M."/>
            <person name="Qiu X.-J."/>
            <person name="Liu H."/>
            <person name="Zhou S.-S."/>
            <person name="Jia K.-H."/>
            <person name="Nie S."/>
            <person name="Bao Y.-T."/>
            <person name="Zhang R.-G."/>
            <person name="Yun Q.-Z."/>
            <person name="Chai Y.-H."/>
            <person name="Lu J.-Y."/>
            <person name="Li Y."/>
            <person name="Zhao S.-W."/>
            <person name="Mao J.-F."/>
            <person name="Jia S.-G."/>
            <person name="Mao Y.-M."/>
        </authorList>
    </citation>
    <scope>NUCLEOTIDE SEQUENCE</scope>
    <source>
        <strain evidence="8">AT0</strain>
        <tissue evidence="8">Leaf</tissue>
    </source>
</reference>
<keyword evidence="4 7" id="KW-0472">Membrane</keyword>
<evidence type="ECO:0000256" key="3">
    <source>
        <dbReference type="ARBA" id="ARBA00022989"/>
    </source>
</evidence>
<keyword evidence="5" id="KW-0927">Auxin signaling pathway</keyword>
<feature type="region of interest" description="Disordered" evidence="6">
    <location>
        <begin position="23"/>
        <end position="48"/>
    </location>
</feature>
<comment type="subcellular location">
    <subcellularLocation>
        <location evidence="1">Membrane</location>
        <topology evidence="1">Multi-pass membrane protein</topology>
    </subcellularLocation>
</comment>
<comment type="caution">
    <text evidence="8">The sequence shown here is derived from an EMBL/GenBank/DDBJ whole genome shotgun (WGS) entry which is preliminary data.</text>
</comment>
<feature type="transmembrane region" description="Helical" evidence="7">
    <location>
        <begin position="393"/>
        <end position="414"/>
    </location>
</feature>
<dbReference type="Proteomes" id="UP000813462">
    <property type="component" value="Unassembled WGS sequence"/>
</dbReference>
<sequence>MRRGRLLRSKGENCSPLHRFRVEDRDQRVAGPPENSLRHRRRETQKDSQSYVHALVSIIHGGGALKSDTLIDKRHRCVSQVVKGLKVQEHKENGRKKKKKKEQIEFNILAVMKQVDIKSEVRDVLNAVLPLLKLHSIAHYRWLHIGIASGHHFPASTSIFPVHRIMTVFGNTGNLPLSIVTSVCHSQDNPFGPKCHVSGVAYVAFSQWASTILFYTLVYHMMEPPLEYHEIIEEEAQIEIEELPANDLSRPLLVEAEWPGMEDNETEHCKTPFIARLFNNISGVSNMNNSEFKSTEDKNPGCNSESIRCLAEPKMVRKIRIVAESTPIRHILQPPIIVSLLAIVIRVFPGLKAFVFRDDAVFSFITVSLAILADAMVPSPMAVLGGMLAEGTIGIIVARLLVLPLVGIAVVLLADRLNLLVPGDQLYKFVLLLQYTTPSAILLGATASLRGYVVREASALLFWQHIFAVFSLSLYITLYFKMLLASI</sequence>
<protein>
    <recommendedName>
        <fullName evidence="10">Protein PIN-LIKES 2-like</fullName>
    </recommendedName>
</protein>
<gene>
    <name evidence="8" type="ORF">FEM48_Zijuj04G0179100</name>
</gene>
<feature type="transmembrane region" description="Helical" evidence="7">
    <location>
        <begin position="461"/>
        <end position="480"/>
    </location>
</feature>
<dbReference type="GO" id="GO:0080162">
    <property type="term" value="P:endoplasmic reticulum to cytosol auxin transport"/>
    <property type="evidence" value="ECO:0007669"/>
    <property type="project" value="InterPro"/>
</dbReference>
<evidence type="ECO:0000256" key="6">
    <source>
        <dbReference type="SAM" id="MobiDB-lite"/>
    </source>
</evidence>
<feature type="transmembrane region" description="Helical" evidence="7">
    <location>
        <begin position="360"/>
        <end position="381"/>
    </location>
</feature>
<dbReference type="Pfam" id="PF03547">
    <property type="entry name" value="Mem_trans"/>
    <property type="match status" value="1"/>
</dbReference>
<organism evidence="8 9">
    <name type="scientific">Ziziphus jujuba var. spinosa</name>
    <dbReference type="NCBI Taxonomy" id="714518"/>
    <lineage>
        <taxon>Eukaryota</taxon>
        <taxon>Viridiplantae</taxon>
        <taxon>Streptophyta</taxon>
        <taxon>Embryophyta</taxon>
        <taxon>Tracheophyta</taxon>
        <taxon>Spermatophyta</taxon>
        <taxon>Magnoliopsida</taxon>
        <taxon>eudicotyledons</taxon>
        <taxon>Gunneridae</taxon>
        <taxon>Pentapetalae</taxon>
        <taxon>rosids</taxon>
        <taxon>fabids</taxon>
        <taxon>Rosales</taxon>
        <taxon>Rhamnaceae</taxon>
        <taxon>Paliureae</taxon>
        <taxon>Ziziphus</taxon>
    </lineage>
</organism>
<feature type="transmembrane region" description="Helical" evidence="7">
    <location>
        <begin position="426"/>
        <end position="449"/>
    </location>
</feature>
<keyword evidence="3 7" id="KW-1133">Transmembrane helix</keyword>
<dbReference type="AlphaFoldDB" id="A0A978VLB6"/>
<evidence type="ECO:0000256" key="1">
    <source>
        <dbReference type="ARBA" id="ARBA00004141"/>
    </source>
</evidence>
<dbReference type="GO" id="GO:0009734">
    <property type="term" value="P:auxin-activated signaling pathway"/>
    <property type="evidence" value="ECO:0007669"/>
    <property type="project" value="UniProtKB-KW"/>
</dbReference>
<dbReference type="EMBL" id="JAEACU010000004">
    <property type="protein sequence ID" value="KAH7533885.1"/>
    <property type="molecule type" value="Genomic_DNA"/>
</dbReference>
<evidence type="ECO:0000256" key="2">
    <source>
        <dbReference type="ARBA" id="ARBA00022692"/>
    </source>
</evidence>
<dbReference type="PANTHER" id="PTHR31419">
    <property type="entry name" value="PROTEIN PIN-LIKES 2"/>
    <property type="match status" value="1"/>
</dbReference>
<dbReference type="GO" id="GO:0016020">
    <property type="term" value="C:membrane"/>
    <property type="evidence" value="ECO:0007669"/>
    <property type="project" value="UniProtKB-SubCell"/>
</dbReference>
<feature type="transmembrane region" description="Helical" evidence="7">
    <location>
        <begin position="331"/>
        <end position="348"/>
    </location>
</feature>
<evidence type="ECO:0000256" key="5">
    <source>
        <dbReference type="ARBA" id="ARBA00023294"/>
    </source>
</evidence>
<proteinExistence type="predicted"/>
<evidence type="ECO:0000256" key="4">
    <source>
        <dbReference type="ARBA" id="ARBA00023136"/>
    </source>
</evidence>
<evidence type="ECO:0008006" key="10">
    <source>
        <dbReference type="Google" id="ProtNLM"/>
    </source>
</evidence>